<evidence type="ECO:0000313" key="11">
    <source>
        <dbReference type="EMBL" id="EEN49717.1"/>
    </source>
</evidence>
<comment type="similarity">
    <text evidence="2">Belongs to the bacterial ribosomal protein bS18 family. Mitochondrion-specific ribosomal protein mS40 subfamily.</text>
</comment>
<evidence type="ECO:0000256" key="9">
    <source>
        <dbReference type="ARBA" id="ARBA00035130"/>
    </source>
</evidence>
<dbReference type="InterPro" id="IPR040054">
    <property type="entry name" value="MRPS18B"/>
</dbReference>
<evidence type="ECO:0000256" key="7">
    <source>
        <dbReference type="ARBA" id="ARBA00023274"/>
    </source>
</evidence>
<dbReference type="GO" id="GO:0032543">
    <property type="term" value="P:mitochondrial translation"/>
    <property type="evidence" value="ECO:0007669"/>
    <property type="project" value="InterPro"/>
</dbReference>
<comment type="subcellular location">
    <subcellularLocation>
        <location evidence="1">Mitochondrion</location>
    </subcellularLocation>
</comment>
<evidence type="ECO:0000256" key="3">
    <source>
        <dbReference type="ARBA" id="ARBA00022553"/>
    </source>
</evidence>
<dbReference type="AlphaFoldDB" id="C3ZCL3"/>
<proteinExistence type="inferred from homology"/>
<keyword evidence="4" id="KW-0809">Transit peptide</keyword>
<dbReference type="EMBL" id="GG666608">
    <property type="protein sequence ID" value="EEN49717.1"/>
    <property type="molecule type" value="Genomic_DNA"/>
</dbReference>
<dbReference type="InParanoid" id="C3ZCL3"/>
<evidence type="ECO:0000256" key="10">
    <source>
        <dbReference type="ARBA" id="ARBA00035515"/>
    </source>
</evidence>
<dbReference type="STRING" id="7739.C3ZCL3"/>
<evidence type="ECO:0000256" key="5">
    <source>
        <dbReference type="ARBA" id="ARBA00022980"/>
    </source>
</evidence>
<name>C3ZCL3_BRAFL</name>
<dbReference type="GO" id="GO:0003735">
    <property type="term" value="F:structural constituent of ribosome"/>
    <property type="evidence" value="ECO:0007669"/>
    <property type="project" value="InterPro"/>
</dbReference>
<accession>C3ZCL3</accession>
<protein>
    <recommendedName>
        <fullName evidence="9">Small ribosomal subunit protein mS40</fullName>
    </recommendedName>
    <alternativeName>
        <fullName evidence="8">28S ribosomal protein S18-2, mitochondrial</fullName>
    </alternativeName>
    <alternativeName>
        <fullName evidence="10">28S ribosomal protein S18b, mitochondrial</fullName>
    </alternativeName>
</protein>
<evidence type="ECO:0000256" key="4">
    <source>
        <dbReference type="ARBA" id="ARBA00022946"/>
    </source>
</evidence>
<dbReference type="InterPro" id="IPR036870">
    <property type="entry name" value="Ribosomal_bS18_sf"/>
</dbReference>
<evidence type="ECO:0000256" key="6">
    <source>
        <dbReference type="ARBA" id="ARBA00023128"/>
    </source>
</evidence>
<dbReference type="Pfam" id="PF01084">
    <property type="entry name" value="Ribosomal_S18"/>
    <property type="match status" value="1"/>
</dbReference>
<gene>
    <name evidence="11" type="ORF">BRAFLDRAFT_117250</name>
</gene>
<evidence type="ECO:0000256" key="8">
    <source>
        <dbReference type="ARBA" id="ARBA00032055"/>
    </source>
</evidence>
<keyword evidence="5" id="KW-0689">Ribosomal protein</keyword>
<dbReference type="InterPro" id="IPR001648">
    <property type="entry name" value="Ribosomal_bS18"/>
</dbReference>
<keyword evidence="7" id="KW-0687">Ribonucleoprotein</keyword>
<dbReference type="PANTHER" id="PTHR13329:SF2">
    <property type="entry name" value="SMALL RIBOSOMAL SUBUNIT PROTEIN MS40"/>
    <property type="match status" value="1"/>
</dbReference>
<sequence>MAGRVGQARRVGASRRRRGLQDSIDTCRLRTASGRRLVRPCSSATTSVGGWVHWKMRSGGRLGKRTAWRHIGRAGSVAVAGRLAKLTAWWRVGARSVGDVAQWRVGHHSTGGVRSGGWWSRSPGEAGGMNVELLQHFICPHTGEMHNVLRTGVCQKKHRLLIKEIEKAKDHGLLSFTVPHKEYDYEEYNRKHPATATVKTG</sequence>
<dbReference type="eggNOG" id="KOG4021">
    <property type="taxonomic scope" value="Eukaryota"/>
</dbReference>
<keyword evidence="6" id="KW-0496">Mitochondrion</keyword>
<organism>
    <name type="scientific">Branchiostoma floridae</name>
    <name type="common">Florida lancelet</name>
    <name type="synonym">Amphioxus</name>
    <dbReference type="NCBI Taxonomy" id="7739"/>
    <lineage>
        <taxon>Eukaryota</taxon>
        <taxon>Metazoa</taxon>
        <taxon>Chordata</taxon>
        <taxon>Cephalochordata</taxon>
        <taxon>Leptocardii</taxon>
        <taxon>Amphioxiformes</taxon>
        <taxon>Branchiostomatidae</taxon>
        <taxon>Branchiostoma</taxon>
    </lineage>
</organism>
<dbReference type="GO" id="GO:0005739">
    <property type="term" value="C:mitochondrion"/>
    <property type="evidence" value="ECO:0007669"/>
    <property type="project" value="UniProtKB-SubCell"/>
</dbReference>
<reference evidence="11" key="1">
    <citation type="journal article" date="2008" name="Nature">
        <title>The amphioxus genome and the evolution of the chordate karyotype.</title>
        <authorList>
            <consortium name="US DOE Joint Genome Institute (JGI-PGF)"/>
            <person name="Putnam N.H."/>
            <person name="Butts T."/>
            <person name="Ferrier D.E.K."/>
            <person name="Furlong R.F."/>
            <person name="Hellsten U."/>
            <person name="Kawashima T."/>
            <person name="Robinson-Rechavi M."/>
            <person name="Shoguchi E."/>
            <person name="Terry A."/>
            <person name="Yu J.-K."/>
            <person name="Benito-Gutierrez E.L."/>
            <person name="Dubchak I."/>
            <person name="Garcia-Fernandez J."/>
            <person name="Gibson-Brown J.J."/>
            <person name="Grigoriev I.V."/>
            <person name="Horton A.C."/>
            <person name="de Jong P.J."/>
            <person name="Jurka J."/>
            <person name="Kapitonov V.V."/>
            <person name="Kohara Y."/>
            <person name="Kuroki Y."/>
            <person name="Lindquist E."/>
            <person name="Lucas S."/>
            <person name="Osoegawa K."/>
            <person name="Pennacchio L.A."/>
            <person name="Salamov A.A."/>
            <person name="Satou Y."/>
            <person name="Sauka-Spengler T."/>
            <person name="Schmutz J."/>
            <person name="Shin-I T."/>
            <person name="Toyoda A."/>
            <person name="Bronner-Fraser M."/>
            <person name="Fujiyama A."/>
            <person name="Holland L.Z."/>
            <person name="Holland P.W.H."/>
            <person name="Satoh N."/>
            <person name="Rokhsar D.S."/>
        </authorList>
    </citation>
    <scope>NUCLEOTIDE SEQUENCE [LARGE SCALE GENOMIC DNA]</scope>
    <source>
        <strain evidence="11">S238N-H82</strain>
        <tissue evidence="11">Testes</tissue>
    </source>
</reference>
<dbReference type="PANTHER" id="PTHR13329">
    <property type="entry name" value="MITOCHONDRIAL RIBOSOMAL PROTEIN S18B"/>
    <property type="match status" value="1"/>
</dbReference>
<dbReference type="SUPFAM" id="SSF46911">
    <property type="entry name" value="Ribosomal protein S18"/>
    <property type="match status" value="1"/>
</dbReference>
<dbReference type="GO" id="GO:1990904">
    <property type="term" value="C:ribonucleoprotein complex"/>
    <property type="evidence" value="ECO:0007669"/>
    <property type="project" value="UniProtKB-KW"/>
</dbReference>
<evidence type="ECO:0000256" key="1">
    <source>
        <dbReference type="ARBA" id="ARBA00004173"/>
    </source>
</evidence>
<keyword evidence="3" id="KW-0597">Phosphoprotein</keyword>
<dbReference type="GO" id="GO:0005840">
    <property type="term" value="C:ribosome"/>
    <property type="evidence" value="ECO:0007669"/>
    <property type="project" value="UniProtKB-KW"/>
</dbReference>
<dbReference type="Gene3D" id="4.10.640.10">
    <property type="entry name" value="Ribosomal protein S18"/>
    <property type="match status" value="1"/>
</dbReference>
<evidence type="ECO:0000256" key="2">
    <source>
        <dbReference type="ARBA" id="ARBA00006136"/>
    </source>
</evidence>